<evidence type="ECO:0000313" key="1">
    <source>
        <dbReference type="EMBL" id="GBM79367.1"/>
    </source>
</evidence>
<organism evidence="1 2">
    <name type="scientific">Araneus ventricosus</name>
    <name type="common">Orbweaver spider</name>
    <name type="synonym">Epeira ventricosa</name>
    <dbReference type="NCBI Taxonomy" id="182803"/>
    <lineage>
        <taxon>Eukaryota</taxon>
        <taxon>Metazoa</taxon>
        <taxon>Ecdysozoa</taxon>
        <taxon>Arthropoda</taxon>
        <taxon>Chelicerata</taxon>
        <taxon>Arachnida</taxon>
        <taxon>Araneae</taxon>
        <taxon>Araneomorphae</taxon>
        <taxon>Entelegynae</taxon>
        <taxon>Araneoidea</taxon>
        <taxon>Araneidae</taxon>
        <taxon>Araneus</taxon>
    </lineage>
</organism>
<proteinExistence type="predicted"/>
<comment type="caution">
    <text evidence="1">The sequence shown here is derived from an EMBL/GenBank/DDBJ whole genome shotgun (WGS) entry which is preliminary data.</text>
</comment>
<keyword evidence="2" id="KW-1185">Reference proteome</keyword>
<name>A0A4Y2INT3_ARAVE</name>
<sequence length="115" mass="13246">MSDDNARRCLISGRKGAKFSWTIPNVLRKYMDSAKCYNAMHSKPVLNSYFEEITGQKDFRVPSAFRGSIGRYPTGLPIFIQTSVTPEERHSPLKILIRTRCFANVTFRARTYNYS</sequence>
<protein>
    <submittedName>
        <fullName evidence="1">Uncharacterized protein</fullName>
    </submittedName>
</protein>
<reference evidence="1 2" key="1">
    <citation type="journal article" date="2019" name="Sci. Rep.">
        <title>Orb-weaving spider Araneus ventricosus genome elucidates the spidroin gene catalogue.</title>
        <authorList>
            <person name="Kono N."/>
            <person name="Nakamura H."/>
            <person name="Ohtoshi R."/>
            <person name="Moran D.A.P."/>
            <person name="Shinohara A."/>
            <person name="Yoshida Y."/>
            <person name="Fujiwara M."/>
            <person name="Mori M."/>
            <person name="Tomita M."/>
            <person name="Arakawa K."/>
        </authorList>
    </citation>
    <scope>NUCLEOTIDE SEQUENCE [LARGE SCALE GENOMIC DNA]</scope>
</reference>
<dbReference type="Proteomes" id="UP000499080">
    <property type="component" value="Unassembled WGS sequence"/>
</dbReference>
<gene>
    <name evidence="1" type="ORF">AVEN_32976_1</name>
</gene>
<accession>A0A4Y2INT3</accession>
<dbReference type="AlphaFoldDB" id="A0A4Y2INT3"/>
<evidence type="ECO:0000313" key="2">
    <source>
        <dbReference type="Proteomes" id="UP000499080"/>
    </source>
</evidence>
<dbReference type="EMBL" id="BGPR01002817">
    <property type="protein sequence ID" value="GBM79367.1"/>
    <property type="molecule type" value="Genomic_DNA"/>
</dbReference>